<proteinExistence type="predicted"/>
<keyword evidence="2" id="KW-1185">Reference proteome</keyword>
<dbReference type="Proteomes" id="UP000523545">
    <property type="component" value="Unassembled WGS sequence"/>
</dbReference>
<name>A0A7Z0BB05_9ACTN</name>
<dbReference type="EMBL" id="JACCHK010000001">
    <property type="protein sequence ID" value="NYH40316.1"/>
    <property type="molecule type" value="Genomic_DNA"/>
</dbReference>
<organism evidence="1 2">
    <name type="scientific">Micromonospora jinlongensis</name>
    <dbReference type="NCBI Taxonomy" id="1287877"/>
    <lineage>
        <taxon>Bacteria</taxon>
        <taxon>Bacillati</taxon>
        <taxon>Actinomycetota</taxon>
        <taxon>Actinomycetes</taxon>
        <taxon>Micromonosporales</taxon>
        <taxon>Micromonosporaceae</taxon>
        <taxon>Micromonospora</taxon>
    </lineage>
</organism>
<dbReference type="RefSeq" id="WP_179778454.1">
    <property type="nucleotide sequence ID" value="NZ_JACCHK010000001.1"/>
</dbReference>
<gene>
    <name evidence="1" type="ORF">HNR22_000043</name>
</gene>
<protein>
    <submittedName>
        <fullName evidence="1">Uncharacterized protein</fullName>
    </submittedName>
</protein>
<comment type="caution">
    <text evidence="1">The sequence shown here is derived from an EMBL/GenBank/DDBJ whole genome shotgun (WGS) entry which is preliminary data.</text>
</comment>
<sequence>MDDAFKPQTVRSLDPAAANRLLHALGTVKDLEERLMASHVRPVPAESQLNRDLAVGNAAFAYNYASNAVGAAIDHLRTWYNMLACDLVKFPMPILAHYTLARAVYEPSLHTLWLLDATSTSRERIGRGYAMELQSLRDMRNFQKAAKPSEANAQALIDRVLDGAASDGFVTLDENGARRLTVPVRNMVDLFNDYDGPEIPGRKAEWRYRILSGLAHGRRWAVVANAAEVETATDEGYLIRPNWQYLQHFADYTVRIASRAVSAVVEYRYEASPSVGASS</sequence>
<dbReference type="AlphaFoldDB" id="A0A7Z0BB05"/>
<accession>A0A7Z0BB05</accession>
<evidence type="ECO:0000313" key="2">
    <source>
        <dbReference type="Proteomes" id="UP000523545"/>
    </source>
</evidence>
<evidence type="ECO:0000313" key="1">
    <source>
        <dbReference type="EMBL" id="NYH40316.1"/>
    </source>
</evidence>
<reference evidence="1 2" key="1">
    <citation type="submission" date="2020-07" db="EMBL/GenBank/DDBJ databases">
        <title>Sequencing the genomes of 1000 actinobacteria strains.</title>
        <authorList>
            <person name="Klenk H.-P."/>
        </authorList>
    </citation>
    <scope>NUCLEOTIDE SEQUENCE [LARGE SCALE GENOMIC DNA]</scope>
    <source>
        <strain evidence="1 2">DSM 45876</strain>
    </source>
</reference>